<accession>A0A8C9YWI3</accession>
<reference evidence="1" key="1">
    <citation type="submission" date="2025-08" db="UniProtKB">
        <authorList>
            <consortium name="Ensembl"/>
        </authorList>
    </citation>
    <scope>IDENTIFICATION</scope>
</reference>
<dbReference type="PANTHER" id="PTHR14241">
    <property type="entry name" value="INTERFERON-INDUCED PROTEIN 44"/>
    <property type="match status" value="1"/>
</dbReference>
<dbReference type="Gene3D" id="3.40.50.300">
    <property type="entry name" value="P-loop containing nucleotide triphosphate hydrolases"/>
    <property type="match status" value="1"/>
</dbReference>
<dbReference type="PANTHER" id="PTHR14241:SF1">
    <property type="entry name" value="INTERFERON-INDUCED PROTEIN 44-RELATED"/>
    <property type="match status" value="1"/>
</dbReference>
<dbReference type="GeneTree" id="ENSGT00940000160560"/>
<dbReference type="GO" id="GO:0006955">
    <property type="term" value="P:immune response"/>
    <property type="evidence" value="ECO:0007669"/>
    <property type="project" value="TreeGrafter"/>
</dbReference>
<dbReference type="AlphaFoldDB" id="A0A8C9YWI3"/>
<keyword evidence="2" id="KW-1185">Reference proteome</keyword>
<reference evidence="1" key="2">
    <citation type="submission" date="2025-09" db="UniProtKB">
        <authorList>
            <consortium name="Ensembl"/>
        </authorList>
    </citation>
    <scope>IDENTIFICATION</scope>
</reference>
<protein>
    <recommendedName>
        <fullName evidence="3">G domain-containing protein</fullName>
    </recommendedName>
</protein>
<evidence type="ECO:0000313" key="2">
    <source>
        <dbReference type="Proteomes" id="UP000694568"/>
    </source>
</evidence>
<dbReference type="Ensembl" id="ENSSLUT00000032126.1">
    <property type="protein sequence ID" value="ENSSLUP00000031132.1"/>
    <property type="gene ID" value="ENSSLUG00000013920.1"/>
</dbReference>
<evidence type="ECO:0008006" key="3">
    <source>
        <dbReference type="Google" id="ProtNLM"/>
    </source>
</evidence>
<dbReference type="InterPro" id="IPR027417">
    <property type="entry name" value="P-loop_NTPase"/>
</dbReference>
<dbReference type="Proteomes" id="UP000694568">
    <property type="component" value="Unplaced"/>
</dbReference>
<dbReference type="SUPFAM" id="SSF52540">
    <property type="entry name" value="P-loop containing nucleoside triphosphate hydrolases"/>
    <property type="match status" value="1"/>
</dbReference>
<proteinExistence type="predicted"/>
<evidence type="ECO:0000313" key="1">
    <source>
        <dbReference type="Ensembl" id="ENSSLUP00000031132.1"/>
    </source>
</evidence>
<sequence length="262" mass="29921">NWSRDNQSDLQYVKDYRPQTDGQLLRILLHGPVGAGKSSFINSVQSVLNGQMYTRAFADSTSHDCFTKKYTTYKIKKGAETFYPFVFNDIMGLGPDVGVQVKDVILAMKGKVKEDYTFNPDSRLSKDNQFYNNNPTNNDKVHVLVCVIDANTVTFKSKKVEEKIREIRKEATYLGIPQVAILTKIDMACPEIKDDLQNVYKITHLKEKMWEFPMNCIFPVKNYHEEIDLNSDVDSLILSALKHIINFGNDGINFNKKDEGSD</sequence>
<organism evidence="1 2">
    <name type="scientific">Sander lucioperca</name>
    <name type="common">Pike-perch</name>
    <name type="synonym">Perca lucioperca</name>
    <dbReference type="NCBI Taxonomy" id="283035"/>
    <lineage>
        <taxon>Eukaryota</taxon>
        <taxon>Metazoa</taxon>
        <taxon>Chordata</taxon>
        <taxon>Craniata</taxon>
        <taxon>Vertebrata</taxon>
        <taxon>Euteleostomi</taxon>
        <taxon>Actinopterygii</taxon>
        <taxon>Neopterygii</taxon>
        <taxon>Teleostei</taxon>
        <taxon>Neoteleostei</taxon>
        <taxon>Acanthomorphata</taxon>
        <taxon>Eupercaria</taxon>
        <taxon>Perciformes</taxon>
        <taxon>Percoidei</taxon>
        <taxon>Percidae</taxon>
        <taxon>Luciopercinae</taxon>
        <taxon>Sander</taxon>
    </lineage>
</organism>
<name>A0A8C9YWI3_SANLU</name>